<dbReference type="InterPro" id="IPR015797">
    <property type="entry name" value="NUDIX_hydrolase-like_dom_sf"/>
</dbReference>
<dbReference type="Pfam" id="PF00293">
    <property type="entry name" value="NUDIX"/>
    <property type="match status" value="1"/>
</dbReference>
<protein>
    <submittedName>
        <fullName evidence="2">NUDIX hydrolase</fullName>
    </submittedName>
</protein>
<gene>
    <name evidence="2" type="ORF">IRI77_07135</name>
</gene>
<evidence type="ECO:0000259" key="1">
    <source>
        <dbReference type="PROSITE" id="PS51462"/>
    </source>
</evidence>
<dbReference type="EMBL" id="CP063849">
    <property type="protein sequence ID" value="QOY91941.1"/>
    <property type="molecule type" value="Genomic_DNA"/>
</dbReference>
<dbReference type="Gene3D" id="3.90.79.10">
    <property type="entry name" value="Nucleoside Triphosphate Pyrophosphohydrolase"/>
    <property type="match status" value="1"/>
</dbReference>
<dbReference type="PANTHER" id="PTHR43736">
    <property type="entry name" value="ADP-RIBOSE PYROPHOSPHATASE"/>
    <property type="match status" value="1"/>
</dbReference>
<dbReference type="CDD" id="cd03674">
    <property type="entry name" value="NUDIX_Hydrolase"/>
    <property type="match status" value="1"/>
</dbReference>
<dbReference type="SUPFAM" id="SSF55811">
    <property type="entry name" value="Nudix"/>
    <property type="match status" value="1"/>
</dbReference>
<dbReference type="KEGG" id="pfer:IRI77_07135"/>
<evidence type="ECO:0000313" key="2">
    <source>
        <dbReference type="EMBL" id="QOY91941.1"/>
    </source>
</evidence>
<keyword evidence="3" id="KW-1185">Reference proteome</keyword>
<keyword evidence="2" id="KW-0378">Hydrolase</keyword>
<dbReference type="PANTHER" id="PTHR43736:SF1">
    <property type="entry name" value="DIHYDRONEOPTERIN TRIPHOSPHATE DIPHOSPHATASE"/>
    <property type="match status" value="1"/>
</dbReference>
<dbReference type="PROSITE" id="PS51462">
    <property type="entry name" value="NUDIX"/>
    <property type="match status" value="1"/>
</dbReference>
<dbReference type="Proteomes" id="UP000593892">
    <property type="component" value="Chromosome"/>
</dbReference>
<organism evidence="2 3">
    <name type="scientific">Paludibaculum fermentans</name>
    <dbReference type="NCBI Taxonomy" id="1473598"/>
    <lineage>
        <taxon>Bacteria</taxon>
        <taxon>Pseudomonadati</taxon>
        <taxon>Acidobacteriota</taxon>
        <taxon>Terriglobia</taxon>
        <taxon>Bryobacterales</taxon>
        <taxon>Bryobacteraceae</taxon>
        <taxon>Paludibaculum</taxon>
    </lineage>
</organism>
<dbReference type="InterPro" id="IPR000086">
    <property type="entry name" value="NUDIX_hydrolase_dom"/>
</dbReference>
<reference evidence="2 3" key="1">
    <citation type="submission" date="2020-10" db="EMBL/GenBank/DDBJ databases">
        <title>Complete genome sequence of Paludibaculum fermentans P105T, a facultatively anaerobic acidobacterium capable of dissimilatory Fe(III) reduction.</title>
        <authorList>
            <person name="Dedysh S.N."/>
            <person name="Beletsky A.V."/>
            <person name="Kulichevskaya I.S."/>
            <person name="Mardanov A.V."/>
            <person name="Ravin N.V."/>
        </authorList>
    </citation>
    <scope>NUCLEOTIDE SEQUENCE [LARGE SCALE GENOMIC DNA]</scope>
    <source>
        <strain evidence="2 3">P105</strain>
    </source>
</reference>
<dbReference type="AlphaFoldDB" id="A0A7S7SPT6"/>
<sequence>MISQLRAYSAFNPHEETMRVRILAFVEQHPDCFERSLLIGHVTASAWVLSQDRKETLLVHHARLDKWLQPGGHCDGNPDVLGSAMREVLEETGVAAVPAGSGIFDVDAHDIPARKKEPAHVHYDVRFLLVADRAIPLVVSEESRDVAWVPLDEVRLLNTDQSVLRLVEKTQQGGSGAGDGPVE</sequence>
<name>A0A7S7SPT6_PALFE</name>
<proteinExistence type="predicted"/>
<evidence type="ECO:0000313" key="3">
    <source>
        <dbReference type="Proteomes" id="UP000593892"/>
    </source>
</evidence>
<dbReference type="GO" id="GO:0016787">
    <property type="term" value="F:hydrolase activity"/>
    <property type="evidence" value="ECO:0007669"/>
    <property type="project" value="UniProtKB-KW"/>
</dbReference>
<accession>A0A7S7SPT6</accession>
<feature type="domain" description="Nudix hydrolase" evidence="1">
    <location>
        <begin position="39"/>
        <end position="171"/>
    </location>
</feature>